<sequence>MRSPTPSPAGLPVVSLTASKRKLTLVVLGCAAFAVVGAFMLASDPNLYEAVIAVAAIVFFGGGGIFFLIKAPRAGAVLVMTLDGFTVWSGGFVPWVDLESVGIARASRAKVVGFRLRSYDSYIASLTGRVTAGQLAWARQHTGGYDLTLPALLFDRPASRVVTAVEEYYAAWAAQADDHGERRPED</sequence>
<feature type="transmembrane region" description="Helical" evidence="1">
    <location>
        <begin position="23"/>
        <end position="41"/>
    </location>
</feature>
<gene>
    <name evidence="2" type="ORF">E3T55_11760</name>
</gene>
<dbReference type="OrthoDB" id="5194210at2"/>
<evidence type="ECO:0000313" key="3">
    <source>
        <dbReference type="Proteomes" id="UP000297447"/>
    </source>
</evidence>
<keyword evidence="3" id="KW-1185">Reference proteome</keyword>
<dbReference type="EMBL" id="SOHE01000051">
    <property type="protein sequence ID" value="TFD49141.1"/>
    <property type="molecule type" value="Genomic_DNA"/>
</dbReference>
<organism evidence="2 3">
    <name type="scientific">Cryobacterium frigoriphilum</name>
    <dbReference type="NCBI Taxonomy" id="1259150"/>
    <lineage>
        <taxon>Bacteria</taxon>
        <taxon>Bacillati</taxon>
        <taxon>Actinomycetota</taxon>
        <taxon>Actinomycetes</taxon>
        <taxon>Micrococcales</taxon>
        <taxon>Microbacteriaceae</taxon>
        <taxon>Cryobacterium</taxon>
    </lineage>
</organism>
<evidence type="ECO:0000256" key="1">
    <source>
        <dbReference type="SAM" id="Phobius"/>
    </source>
</evidence>
<dbReference type="AlphaFoldDB" id="A0A4R8ZYU3"/>
<feature type="transmembrane region" description="Helical" evidence="1">
    <location>
        <begin position="76"/>
        <end position="96"/>
    </location>
</feature>
<proteinExistence type="predicted"/>
<evidence type="ECO:0000313" key="2">
    <source>
        <dbReference type="EMBL" id="TFD49141.1"/>
    </source>
</evidence>
<dbReference type="Proteomes" id="UP000297447">
    <property type="component" value="Unassembled WGS sequence"/>
</dbReference>
<accession>A0A4R8ZYU3</accession>
<evidence type="ECO:0008006" key="4">
    <source>
        <dbReference type="Google" id="ProtNLM"/>
    </source>
</evidence>
<reference evidence="2 3" key="1">
    <citation type="submission" date="2019-03" db="EMBL/GenBank/DDBJ databases">
        <title>Genomics of glacier-inhabiting Cryobacterium strains.</title>
        <authorList>
            <person name="Liu Q."/>
            <person name="Xin Y.-H."/>
        </authorList>
    </citation>
    <scope>NUCLEOTIDE SEQUENCE [LARGE SCALE GENOMIC DNA]</scope>
    <source>
        <strain evidence="2 3">Hh14</strain>
    </source>
</reference>
<keyword evidence="1" id="KW-1133">Transmembrane helix</keyword>
<keyword evidence="1" id="KW-0472">Membrane</keyword>
<name>A0A4R8ZYU3_9MICO</name>
<dbReference type="InterPro" id="IPR048136">
    <property type="entry name" value="STM3941-like"/>
</dbReference>
<feature type="transmembrane region" description="Helical" evidence="1">
    <location>
        <begin position="47"/>
        <end position="69"/>
    </location>
</feature>
<protein>
    <recommendedName>
        <fullName evidence="4">PH domain-containing protein</fullName>
    </recommendedName>
</protein>
<dbReference type="RefSeq" id="WP_134519763.1">
    <property type="nucleotide sequence ID" value="NZ_SOHE01000051.1"/>
</dbReference>
<comment type="caution">
    <text evidence="2">The sequence shown here is derived from an EMBL/GenBank/DDBJ whole genome shotgun (WGS) entry which is preliminary data.</text>
</comment>
<keyword evidence="1" id="KW-0812">Transmembrane</keyword>
<dbReference type="NCBIfam" id="NF041635">
    <property type="entry name" value="STM3941_fam"/>
    <property type="match status" value="1"/>
</dbReference>